<sequence length="149" mass="15321">MSRTSNRLKSALAISALSASVLLGAGCSDDGGPVSREMWIDAYWIDASGQQLTAEVTGGIDERIGTLNVVENSATVQVTATLVDDDGGKYDVKVGFPLRDRVQLESPLGARKVVSPGGAGVVRRTGNPPAGRVTAGPTELGGALQTVMP</sequence>
<evidence type="ECO:0000256" key="1">
    <source>
        <dbReference type="SAM" id="MobiDB-lite"/>
    </source>
</evidence>
<organism evidence="3 4">
    <name type="scientific">Luteipulveratus mongoliensis</name>
    <dbReference type="NCBI Taxonomy" id="571913"/>
    <lineage>
        <taxon>Bacteria</taxon>
        <taxon>Bacillati</taxon>
        <taxon>Actinomycetota</taxon>
        <taxon>Actinomycetes</taxon>
        <taxon>Micrococcales</taxon>
        <taxon>Dermacoccaceae</taxon>
        <taxon>Luteipulveratus</taxon>
    </lineage>
</organism>
<dbReference type="AlphaFoldDB" id="A0A0K1JF67"/>
<dbReference type="STRING" id="571913.VV02_04060"/>
<evidence type="ECO:0000256" key="2">
    <source>
        <dbReference type="SAM" id="SignalP"/>
    </source>
</evidence>
<evidence type="ECO:0000313" key="3">
    <source>
        <dbReference type="EMBL" id="AKU15230.1"/>
    </source>
</evidence>
<dbReference type="OrthoDB" id="3830613at2"/>
<dbReference type="RefSeq" id="WP_052590031.1">
    <property type="nucleotide sequence ID" value="NZ_CP011112.1"/>
</dbReference>
<gene>
    <name evidence="3" type="ORF">VV02_04060</name>
</gene>
<protein>
    <recommendedName>
        <fullName evidence="5">Lipoprotein</fullName>
    </recommendedName>
</protein>
<keyword evidence="2" id="KW-0732">Signal</keyword>
<evidence type="ECO:0000313" key="4">
    <source>
        <dbReference type="Proteomes" id="UP000066480"/>
    </source>
</evidence>
<feature type="chain" id="PRO_5039232873" description="Lipoprotein" evidence="2">
    <location>
        <begin position="26"/>
        <end position="149"/>
    </location>
</feature>
<keyword evidence="4" id="KW-1185">Reference proteome</keyword>
<evidence type="ECO:0008006" key="5">
    <source>
        <dbReference type="Google" id="ProtNLM"/>
    </source>
</evidence>
<feature type="region of interest" description="Disordered" evidence="1">
    <location>
        <begin position="115"/>
        <end position="149"/>
    </location>
</feature>
<dbReference type="Proteomes" id="UP000066480">
    <property type="component" value="Chromosome"/>
</dbReference>
<reference evidence="3 4" key="1">
    <citation type="submission" date="2015-03" db="EMBL/GenBank/DDBJ databases">
        <title>Luteipulveratus halotolerans sp. nov., a novel actinobacterium (Dermacoccaceae) from Sarawak, Malaysia.</title>
        <authorList>
            <person name="Juboi H."/>
            <person name="Basik A."/>
            <person name="Shamsul S.S."/>
            <person name="Arnold P."/>
            <person name="Schmitt E.K."/>
            <person name="Sanglier J.-J."/>
            <person name="Yeo T."/>
        </authorList>
    </citation>
    <scope>NUCLEOTIDE SEQUENCE [LARGE SCALE GENOMIC DNA]</scope>
    <source>
        <strain evidence="3 4">MN07-A0370</strain>
    </source>
</reference>
<feature type="signal peptide" evidence="2">
    <location>
        <begin position="1"/>
        <end position="25"/>
    </location>
</feature>
<accession>A0A0K1JF67</accession>
<name>A0A0K1JF67_9MICO</name>
<proteinExistence type="predicted"/>
<dbReference type="KEGG" id="lmoi:VV02_04060"/>
<dbReference type="EMBL" id="CP011112">
    <property type="protein sequence ID" value="AKU15230.1"/>
    <property type="molecule type" value="Genomic_DNA"/>
</dbReference>
<dbReference type="PROSITE" id="PS51257">
    <property type="entry name" value="PROKAR_LIPOPROTEIN"/>
    <property type="match status" value="1"/>
</dbReference>